<organism evidence="1 2">
    <name type="scientific">Pelomonas candidula</name>
    <dbReference type="NCBI Taxonomy" id="3299025"/>
    <lineage>
        <taxon>Bacteria</taxon>
        <taxon>Pseudomonadati</taxon>
        <taxon>Pseudomonadota</taxon>
        <taxon>Betaproteobacteria</taxon>
        <taxon>Burkholderiales</taxon>
        <taxon>Sphaerotilaceae</taxon>
        <taxon>Roseateles</taxon>
    </lineage>
</organism>
<evidence type="ECO:0000313" key="2">
    <source>
        <dbReference type="Proteomes" id="UP001606134"/>
    </source>
</evidence>
<dbReference type="Proteomes" id="UP001606134">
    <property type="component" value="Unassembled WGS sequence"/>
</dbReference>
<name>A0ABW7HAZ9_9BURK</name>
<protein>
    <submittedName>
        <fullName evidence="1">Uncharacterized protein</fullName>
    </submittedName>
</protein>
<proteinExistence type="predicted"/>
<accession>A0ABW7HAZ9</accession>
<gene>
    <name evidence="1" type="ORF">ACG04R_10445</name>
</gene>
<sequence>MPTQNAKTPKDPKAKAKVKAKAKAKNQASTNVFYVQATQDPLDPKRAVCAFFTDFECRNPAKRPLSIPQDAGEVIFVHVPTLDHWLLVGAVADRVDTTIIDPSFLPATFNQVAVEMPTEEIITQGILLIFSSQGTETCLYSSADPVVHNNDV</sequence>
<comment type="caution">
    <text evidence="1">The sequence shown here is derived from an EMBL/GenBank/DDBJ whole genome shotgun (WGS) entry which is preliminary data.</text>
</comment>
<dbReference type="EMBL" id="JBIGIC010000004">
    <property type="protein sequence ID" value="MFG6487094.1"/>
    <property type="molecule type" value="Genomic_DNA"/>
</dbReference>
<evidence type="ECO:0000313" key="1">
    <source>
        <dbReference type="EMBL" id="MFG6487094.1"/>
    </source>
</evidence>
<keyword evidence="2" id="KW-1185">Reference proteome</keyword>
<dbReference type="RefSeq" id="WP_394409242.1">
    <property type="nucleotide sequence ID" value="NZ_JBIGIC010000004.1"/>
</dbReference>
<reference evidence="1 2" key="1">
    <citation type="submission" date="2024-08" db="EMBL/GenBank/DDBJ databases">
        <authorList>
            <person name="Lu H."/>
        </authorList>
    </citation>
    <scope>NUCLEOTIDE SEQUENCE [LARGE SCALE GENOMIC DNA]</scope>
    <source>
        <strain evidence="1 2">BYS78W</strain>
    </source>
</reference>